<comment type="similarity">
    <text evidence="1">Belongs to the FlgA family.</text>
</comment>
<dbReference type="Gene3D" id="2.30.30.760">
    <property type="match status" value="1"/>
</dbReference>
<dbReference type="InterPro" id="IPR017585">
    <property type="entry name" value="SAF_FlgA"/>
</dbReference>
<evidence type="ECO:0000256" key="1">
    <source>
        <dbReference type="RuleBase" id="RU362063"/>
    </source>
</evidence>
<keyword evidence="3" id="KW-0966">Cell projection</keyword>
<keyword evidence="3" id="KW-0969">Cilium</keyword>
<dbReference type="Proteomes" id="UP000000270">
    <property type="component" value="Chromosome"/>
</dbReference>
<comment type="function">
    <text evidence="1">Involved in the assembly process of the P-ring formation. It may associate with FlgF on the rod constituting a structure essential for the P-ring assembly or may act as a modulator protein for the P-ring assembly.</text>
</comment>
<keyword evidence="4" id="KW-1185">Reference proteome</keyword>
<feature type="domain" description="Flagella basal body P-ring formation protein FlgA SAF" evidence="2">
    <location>
        <begin position="70"/>
        <end position="187"/>
    </location>
</feature>
<keyword evidence="1" id="KW-1005">Bacterial flagellum biogenesis</keyword>
<dbReference type="CDD" id="cd11614">
    <property type="entry name" value="SAF_CpaB_FlgA_like"/>
    <property type="match status" value="1"/>
</dbReference>
<keyword evidence="1" id="KW-0732">Signal</keyword>
<dbReference type="eggNOG" id="COG1261">
    <property type="taxonomic scope" value="Bacteria"/>
</dbReference>
<dbReference type="AlphaFoldDB" id="A8IPJ7"/>
<keyword evidence="1" id="KW-0574">Periplasm</keyword>
<accession>A8IPJ7</accession>
<proteinExistence type="inferred from homology"/>
<evidence type="ECO:0000259" key="2">
    <source>
        <dbReference type="Pfam" id="PF13144"/>
    </source>
</evidence>
<dbReference type="NCBIfam" id="TIGR03170">
    <property type="entry name" value="flgA_cterm"/>
    <property type="match status" value="1"/>
</dbReference>
<dbReference type="KEGG" id="azc:AZC_0633"/>
<reference evidence="3 4" key="1">
    <citation type="journal article" date="2007" name="Appl. Environ. Microbiol.">
        <title>Rhizobial factors required for stem nodule maturation and maintenance in Sesbania rostrata-Azorhizobium caulinodans ORS571 symbiosis.</title>
        <authorList>
            <person name="Suzuki S."/>
            <person name="Aono T."/>
            <person name="Lee KB."/>
            <person name="Suzuki T."/>
            <person name="Liu CT."/>
            <person name="Miwa H."/>
            <person name="Wakao S."/>
            <person name="Iki T."/>
            <person name="Oyaizu H."/>
        </authorList>
    </citation>
    <scope>NUCLEOTIDE SEQUENCE [LARGE SCALE GENOMIC DNA]</scope>
    <source>
        <strain evidence="4">ATCC 43989 / DSM 5975 / JCM 20966 / LMG 6465 / NBRC 14845 / NCIMB 13405 / ORS 571</strain>
    </source>
</reference>
<reference evidence="3 4" key="6">
    <citation type="journal article" date="2011" name="Appl. Environ. Microbiol.">
        <title>Involvement of the azorhizobial chromosome partition gene (parA) in the onset of bacteroid differentiation during Sesbania rostrata stem nodule development.</title>
        <authorList>
            <person name="Liu CT."/>
            <person name="Lee KB."/>
            <person name="Wang YS."/>
            <person name="Peng MH."/>
            <person name="Lee KT."/>
            <person name="Suzuki S."/>
            <person name="Suzuki T."/>
            <person name="Oyaizu H."/>
        </authorList>
    </citation>
    <scope>NUCLEOTIDE SEQUENCE [LARGE SCALE GENOMIC DNA]</scope>
    <source>
        <strain evidence="4">ATCC 43989 / DSM 5975 / JCM 20966 / LMG 6465 / NBRC 14845 / NCIMB 13405 / ORS 571</strain>
    </source>
</reference>
<reference evidence="3 4" key="5">
    <citation type="journal article" date="2010" name="Appl. Environ. Microbiol.">
        <title>phrR-like gene praR of Azorhizobium caulinodans ORS571 is essential for symbiosis with Sesbania rostrata and is involved in expression of reb genes.</title>
        <authorList>
            <person name="Akiba N."/>
            <person name="Aono T."/>
            <person name="Toyazaki H."/>
            <person name="Sato S."/>
            <person name="Oyaizu H."/>
        </authorList>
    </citation>
    <scope>NUCLEOTIDE SEQUENCE [LARGE SCALE GENOMIC DNA]</scope>
    <source>
        <strain evidence="4">ATCC 43989 / DSM 5975 / JCM 20966 / LMG 6465 / NBRC 14845 / NCIMB 13405 / ORS 571</strain>
    </source>
</reference>
<reference evidence="3 4" key="4">
    <citation type="journal article" date="2009" name="Appl. Environ. Microbiol.">
        <title>Comparative genome-wide transcriptional profiling of Azorhizobium caulinodans ORS571 grown under free-living and symbiotic conditions.</title>
        <authorList>
            <person name="Tsukada S."/>
            <person name="Aono T."/>
            <person name="Akiba N."/>
            <person name="Lee KB."/>
            <person name="Liu CT."/>
            <person name="Toyazaki H."/>
            <person name="Oyaizu H."/>
        </authorList>
    </citation>
    <scope>NUCLEOTIDE SEQUENCE [LARGE SCALE GENOMIC DNA]</scope>
    <source>
        <strain evidence="4">ATCC 43989 / DSM 5975 / JCM 20966 / LMG 6465 / NBRC 14845 / NCIMB 13405 / ORS 571</strain>
    </source>
</reference>
<dbReference type="EMBL" id="AP009384">
    <property type="protein sequence ID" value="BAF86631.1"/>
    <property type="molecule type" value="Genomic_DNA"/>
</dbReference>
<dbReference type="HOGENOM" id="CLU_131516_1_0_5"/>
<comment type="subcellular location">
    <subcellularLocation>
        <location evidence="1">Periplasm</location>
    </subcellularLocation>
</comment>
<organism evidence="3 4">
    <name type="scientific">Azorhizobium caulinodans (strain ATCC 43989 / DSM 5975 / JCM 20966 / LMG 6465 / NBRC 14845 / NCIMB 13405 / ORS 571)</name>
    <dbReference type="NCBI Taxonomy" id="438753"/>
    <lineage>
        <taxon>Bacteria</taxon>
        <taxon>Pseudomonadati</taxon>
        <taxon>Pseudomonadota</taxon>
        <taxon>Alphaproteobacteria</taxon>
        <taxon>Hyphomicrobiales</taxon>
        <taxon>Xanthobacteraceae</taxon>
        <taxon>Azorhizobium</taxon>
    </lineage>
</organism>
<dbReference type="RefSeq" id="WP_012169164.1">
    <property type="nucleotide sequence ID" value="NC_009937.1"/>
</dbReference>
<dbReference type="GO" id="GO:0042597">
    <property type="term" value="C:periplasmic space"/>
    <property type="evidence" value="ECO:0007669"/>
    <property type="project" value="UniProtKB-SubCell"/>
</dbReference>
<name>A8IPJ7_AZOC5</name>
<dbReference type="PANTHER" id="PTHR36307:SF1">
    <property type="entry name" value="FLAGELLA BASAL BODY P-RING FORMATION PROTEIN FLGA"/>
    <property type="match status" value="1"/>
</dbReference>
<feature type="signal peptide" evidence="1">
    <location>
        <begin position="1"/>
        <end position="21"/>
    </location>
</feature>
<dbReference type="Pfam" id="PF13144">
    <property type="entry name" value="ChapFlgA"/>
    <property type="match status" value="1"/>
</dbReference>
<feature type="chain" id="PRO_5005121973" description="Flagella basal body P-ring formation protein FlgA" evidence="1">
    <location>
        <begin position="22"/>
        <end position="190"/>
    </location>
</feature>
<dbReference type="PANTHER" id="PTHR36307">
    <property type="entry name" value="FLAGELLA BASAL BODY P-RING FORMATION PROTEIN FLGA"/>
    <property type="match status" value="1"/>
</dbReference>
<dbReference type="STRING" id="438753.AZC_0633"/>
<dbReference type="InterPro" id="IPR039246">
    <property type="entry name" value="Flagellar_FlgA"/>
</dbReference>
<reference evidence="4" key="2">
    <citation type="submission" date="2007-04" db="EMBL/GenBank/DDBJ databases">
        <title>Complete genome sequence of the nitrogen-fixing bacterium Azorhizobium caulinodans ORS571.</title>
        <authorList>
            <person name="Lee K.B."/>
            <person name="Backer P.D."/>
            <person name="Aono T."/>
            <person name="Liu C.T."/>
            <person name="Suzuki S."/>
            <person name="Suzuki T."/>
            <person name="Kaneko T."/>
            <person name="Yamada M."/>
            <person name="Tabata S."/>
            <person name="Kupfer D.M."/>
            <person name="Najar F.Z."/>
            <person name="Wiley G.B."/>
            <person name="Roe B."/>
            <person name="Binnewies T."/>
            <person name="Ussery D."/>
            <person name="Vereecke D."/>
            <person name="Gevers D."/>
            <person name="Holsters M."/>
            <person name="Oyaizu H."/>
        </authorList>
    </citation>
    <scope>NUCLEOTIDE SEQUENCE [LARGE SCALE GENOMIC DNA]</scope>
    <source>
        <strain evidence="4">ATCC 43989 / DSM 5975 / JCM 20966 / LMG 6465 / NBRC 14845 / NCIMB 13405 / ORS 571</strain>
    </source>
</reference>
<gene>
    <name evidence="3" type="primary">flgA</name>
    <name evidence="3" type="ordered locus">AZC_0633</name>
</gene>
<reference evidence="3 4" key="3">
    <citation type="journal article" date="2008" name="BMC Genomics">
        <title>The genome of the versatile nitrogen fixer Azorhizobium caulinodans ORS571.</title>
        <authorList>
            <person name="Lee KB."/>
            <person name="Backer P.D."/>
            <person name="Aono T."/>
            <person name="Liu CT."/>
            <person name="Suzuki S."/>
            <person name="Suzuki T."/>
            <person name="Kaneko T."/>
            <person name="Yamada M."/>
            <person name="Tabata S."/>
            <person name="Kupfer D.M."/>
            <person name="Najar F.Z."/>
            <person name="Wiley G.B."/>
            <person name="Roe B."/>
            <person name="Binnewies T.T."/>
            <person name="Ussery D.W."/>
            <person name="D'Haeze W."/>
            <person name="Herder J.D."/>
            <person name="Gevers D."/>
            <person name="Vereecke D."/>
            <person name="Holsters M."/>
            <person name="Oyaizu H."/>
        </authorList>
    </citation>
    <scope>NUCLEOTIDE SEQUENCE [LARGE SCALE GENOMIC DNA]</scope>
    <source>
        <strain evidence="4">ATCC 43989 / DSM 5975 / JCM 20966 / LMG 6465 / NBRC 14845 / NCIMB 13405 / ORS 571</strain>
    </source>
</reference>
<evidence type="ECO:0000313" key="4">
    <source>
        <dbReference type="Proteomes" id="UP000000270"/>
    </source>
</evidence>
<keyword evidence="3" id="KW-0282">Flagellum</keyword>
<dbReference type="GO" id="GO:0044780">
    <property type="term" value="P:bacterial-type flagellum assembly"/>
    <property type="evidence" value="ECO:0007669"/>
    <property type="project" value="InterPro"/>
</dbReference>
<evidence type="ECO:0000313" key="3">
    <source>
        <dbReference type="EMBL" id="BAF86631.1"/>
    </source>
</evidence>
<sequence length="190" mass="19005">MRTILAALAVLAGLATMPAAAQSTSGLSISSRVAAAEAAEAAARSKAPAPSAQAPAIPEPASIVLPVPAVAIYPGDTISDSMLVDRAYSVSPSDRVAVATSRQALIGKVARRGLQAGTPIPVNAYADPQVVSRGHLAPVVLQEGGLTISGFAMAMEDGSVGKIVRLKNLDSGLIIAGTVQSDGSVRVSGQ</sequence>
<protein>
    <recommendedName>
        <fullName evidence="1">Flagella basal body P-ring formation protein FlgA</fullName>
    </recommendedName>
</protein>